<accession>A0AAN7Y505</accession>
<dbReference type="InterPro" id="IPR015468">
    <property type="entry name" value="CD8_asu"/>
</dbReference>
<keyword evidence="18" id="KW-1185">Reference proteome</keyword>
<dbReference type="GO" id="GO:0002250">
    <property type="term" value="P:adaptive immune response"/>
    <property type="evidence" value="ECO:0007669"/>
    <property type="project" value="UniProtKB-KW"/>
</dbReference>
<dbReference type="InterPro" id="IPR036179">
    <property type="entry name" value="Ig-like_dom_sf"/>
</dbReference>
<keyword evidence="10" id="KW-1015">Disulfide bond</keyword>
<dbReference type="AlphaFoldDB" id="A0AAN7Y505"/>
<sequence length="219" mass="24637">MDQKWILVILMIFREITSGAGVDMAIKEGKPAQIECEPREKGTLVVWFRHLDRTGMEFLASFTNNGVQKVTGNSFSQLFSHSKEWPIYLTLKSFNQFRDSGVYCCASLKNSELKFGNATRLVLEKVKVVKETSPPTQLNTCTTALPCVCEHTNQQDTTPEMFCSLIILGPLAASCGLLLILLIITTFYCNHIRTRRCPHHYKRKPVAAPGKQLMANSHV</sequence>
<evidence type="ECO:0000256" key="5">
    <source>
        <dbReference type="ARBA" id="ARBA00022859"/>
    </source>
</evidence>
<evidence type="ECO:0000256" key="13">
    <source>
        <dbReference type="ARBA" id="ARBA00023319"/>
    </source>
</evidence>
<feature type="transmembrane region" description="Helical" evidence="14">
    <location>
        <begin position="165"/>
        <end position="189"/>
    </location>
</feature>
<dbReference type="Proteomes" id="UP001346869">
    <property type="component" value="Unassembled WGS sequence"/>
</dbReference>
<protein>
    <recommendedName>
        <fullName evidence="16">Immunoglobulin V-set domain-containing protein</fullName>
    </recommendedName>
</protein>
<evidence type="ECO:0000256" key="2">
    <source>
        <dbReference type="ARBA" id="ARBA00022475"/>
    </source>
</evidence>
<proteinExistence type="predicted"/>
<keyword evidence="13" id="KW-0393">Immunoglobulin domain</keyword>
<reference evidence="17 18" key="2">
    <citation type="journal article" date="2023" name="Mol. Biol. Evol.">
        <title>Genomics of Secondarily Temperate Adaptation in the Only Non-Antarctic Icefish.</title>
        <authorList>
            <person name="Rivera-Colon A.G."/>
            <person name="Rayamajhi N."/>
            <person name="Minhas B.F."/>
            <person name="Madrigal G."/>
            <person name="Bilyk K.T."/>
            <person name="Yoon V."/>
            <person name="Hune M."/>
            <person name="Gregory S."/>
            <person name="Cheng C.H.C."/>
            <person name="Catchen J.M."/>
        </authorList>
    </citation>
    <scope>NUCLEOTIDE SEQUENCE [LARGE SCALE GENOMIC DNA]</scope>
    <source>
        <strain evidence="17">JMC-PN-2008</strain>
    </source>
</reference>
<evidence type="ECO:0000256" key="4">
    <source>
        <dbReference type="ARBA" id="ARBA00022729"/>
    </source>
</evidence>
<keyword evidence="12" id="KW-0449">Lipoprotein</keyword>
<dbReference type="PANTHER" id="PTHR10441:SF2">
    <property type="entry name" value="T-CELL SURFACE GLYCOPROTEIN CD8 ALPHA CHAIN"/>
    <property type="match status" value="1"/>
</dbReference>
<evidence type="ECO:0000256" key="15">
    <source>
        <dbReference type="SAM" id="SignalP"/>
    </source>
</evidence>
<evidence type="ECO:0000259" key="16">
    <source>
        <dbReference type="Pfam" id="PF07686"/>
    </source>
</evidence>
<comment type="caution">
    <text evidence="17">The sequence shown here is derived from an EMBL/GenBank/DDBJ whole genome shotgun (WGS) entry which is preliminary data.</text>
</comment>
<dbReference type="InterPro" id="IPR013106">
    <property type="entry name" value="Ig_V-set"/>
</dbReference>
<keyword evidence="4 15" id="KW-0732">Signal</keyword>
<keyword evidence="3 14" id="KW-0812">Transmembrane</keyword>
<keyword evidence="5" id="KW-0391">Immunity</keyword>
<keyword evidence="7" id="KW-1064">Adaptive immunity</keyword>
<dbReference type="PANTHER" id="PTHR10441">
    <property type="entry name" value="CD8 ALPHA CHAIN"/>
    <property type="match status" value="1"/>
</dbReference>
<keyword evidence="9" id="KW-0564">Palmitate</keyword>
<evidence type="ECO:0000313" key="18">
    <source>
        <dbReference type="Proteomes" id="UP001346869"/>
    </source>
</evidence>
<evidence type="ECO:0000313" key="17">
    <source>
        <dbReference type="EMBL" id="KAK5872857.1"/>
    </source>
</evidence>
<evidence type="ECO:0000256" key="1">
    <source>
        <dbReference type="ARBA" id="ARBA00004251"/>
    </source>
</evidence>
<dbReference type="CDD" id="cd00099">
    <property type="entry name" value="IgV"/>
    <property type="match status" value="1"/>
</dbReference>
<feature type="chain" id="PRO_5042957036" description="Immunoglobulin V-set domain-containing protein" evidence="15">
    <location>
        <begin position="20"/>
        <end position="219"/>
    </location>
</feature>
<evidence type="ECO:0000256" key="9">
    <source>
        <dbReference type="ARBA" id="ARBA00023139"/>
    </source>
</evidence>
<feature type="domain" description="Immunoglobulin V-set" evidence="16">
    <location>
        <begin position="27"/>
        <end position="122"/>
    </location>
</feature>
<dbReference type="GO" id="GO:0005886">
    <property type="term" value="C:plasma membrane"/>
    <property type="evidence" value="ECO:0007669"/>
    <property type="project" value="UniProtKB-SubCell"/>
</dbReference>
<keyword evidence="6 14" id="KW-1133">Transmembrane helix</keyword>
<name>A0AAN7Y505_ELEMC</name>
<organism evidence="17 18">
    <name type="scientific">Eleginops maclovinus</name>
    <name type="common">Patagonian blennie</name>
    <name type="synonym">Eleginus maclovinus</name>
    <dbReference type="NCBI Taxonomy" id="56733"/>
    <lineage>
        <taxon>Eukaryota</taxon>
        <taxon>Metazoa</taxon>
        <taxon>Chordata</taxon>
        <taxon>Craniata</taxon>
        <taxon>Vertebrata</taxon>
        <taxon>Euteleostomi</taxon>
        <taxon>Actinopterygii</taxon>
        <taxon>Neopterygii</taxon>
        <taxon>Teleostei</taxon>
        <taxon>Neoteleostei</taxon>
        <taxon>Acanthomorphata</taxon>
        <taxon>Eupercaria</taxon>
        <taxon>Perciformes</taxon>
        <taxon>Notothenioidei</taxon>
        <taxon>Eleginopidae</taxon>
        <taxon>Eleginops</taxon>
    </lineage>
</organism>
<keyword evidence="2" id="KW-1003">Cell membrane</keyword>
<gene>
    <name evidence="17" type="ORF">PBY51_013519</name>
</gene>
<evidence type="ECO:0000256" key="7">
    <source>
        <dbReference type="ARBA" id="ARBA00023130"/>
    </source>
</evidence>
<evidence type="ECO:0000256" key="10">
    <source>
        <dbReference type="ARBA" id="ARBA00023157"/>
    </source>
</evidence>
<evidence type="ECO:0000256" key="14">
    <source>
        <dbReference type="SAM" id="Phobius"/>
    </source>
</evidence>
<dbReference type="EMBL" id="JAUZQC010000004">
    <property type="protein sequence ID" value="KAK5872857.1"/>
    <property type="molecule type" value="Genomic_DNA"/>
</dbReference>
<keyword evidence="8 14" id="KW-0472">Membrane</keyword>
<keyword evidence="11" id="KW-0325">Glycoprotein</keyword>
<dbReference type="Pfam" id="PF07686">
    <property type="entry name" value="V-set"/>
    <property type="match status" value="1"/>
</dbReference>
<comment type="subcellular location">
    <subcellularLocation>
        <location evidence="1">Cell membrane</location>
        <topology evidence="1">Single-pass type I membrane protein</topology>
    </subcellularLocation>
</comment>
<evidence type="ECO:0000256" key="11">
    <source>
        <dbReference type="ARBA" id="ARBA00023180"/>
    </source>
</evidence>
<dbReference type="Gene3D" id="2.60.40.10">
    <property type="entry name" value="Immunoglobulins"/>
    <property type="match status" value="1"/>
</dbReference>
<dbReference type="SUPFAM" id="SSF48726">
    <property type="entry name" value="Immunoglobulin"/>
    <property type="match status" value="1"/>
</dbReference>
<evidence type="ECO:0000256" key="6">
    <source>
        <dbReference type="ARBA" id="ARBA00022989"/>
    </source>
</evidence>
<evidence type="ECO:0000256" key="8">
    <source>
        <dbReference type="ARBA" id="ARBA00023136"/>
    </source>
</evidence>
<evidence type="ECO:0000256" key="3">
    <source>
        <dbReference type="ARBA" id="ARBA00022692"/>
    </source>
</evidence>
<dbReference type="InterPro" id="IPR013783">
    <property type="entry name" value="Ig-like_fold"/>
</dbReference>
<feature type="signal peptide" evidence="15">
    <location>
        <begin position="1"/>
        <end position="19"/>
    </location>
</feature>
<reference evidence="17 18" key="1">
    <citation type="journal article" date="2023" name="Genes (Basel)">
        <title>Chromosome-Level Genome Assembly and Circadian Gene Repertoire of the Patagonia Blennie Eleginops maclovinus-The Closest Ancestral Proxy of Antarctic Cryonotothenioids.</title>
        <authorList>
            <person name="Cheng C.C."/>
            <person name="Rivera-Colon A.G."/>
            <person name="Minhas B.F."/>
            <person name="Wilson L."/>
            <person name="Rayamajhi N."/>
            <person name="Vargas-Chacoff L."/>
            <person name="Catchen J.M."/>
        </authorList>
    </citation>
    <scope>NUCLEOTIDE SEQUENCE [LARGE SCALE GENOMIC DNA]</scope>
    <source>
        <strain evidence="17">JMC-PN-2008</strain>
    </source>
</reference>
<evidence type="ECO:0000256" key="12">
    <source>
        <dbReference type="ARBA" id="ARBA00023288"/>
    </source>
</evidence>